<dbReference type="Proteomes" id="UP000823388">
    <property type="component" value="Chromosome 5K"/>
</dbReference>
<feature type="transmembrane region" description="Helical" evidence="1">
    <location>
        <begin position="68"/>
        <end position="86"/>
    </location>
</feature>
<dbReference type="EMBL" id="CM029045">
    <property type="protein sequence ID" value="KAG2601434.1"/>
    <property type="molecule type" value="Genomic_DNA"/>
</dbReference>
<evidence type="ECO:0000256" key="1">
    <source>
        <dbReference type="SAM" id="Phobius"/>
    </source>
</evidence>
<gene>
    <name evidence="2" type="ORF">PVAP13_5KG595700</name>
</gene>
<comment type="caution">
    <text evidence="2">The sequence shown here is derived from an EMBL/GenBank/DDBJ whole genome shotgun (WGS) entry which is preliminary data.</text>
</comment>
<reference evidence="2" key="1">
    <citation type="submission" date="2020-05" db="EMBL/GenBank/DDBJ databases">
        <title>WGS assembly of Panicum virgatum.</title>
        <authorList>
            <person name="Lovell J.T."/>
            <person name="Jenkins J."/>
            <person name="Shu S."/>
            <person name="Juenger T.E."/>
            <person name="Schmutz J."/>
        </authorList>
    </citation>
    <scope>NUCLEOTIDE SEQUENCE</scope>
    <source>
        <strain evidence="2">AP13</strain>
    </source>
</reference>
<name>A0A8T0SWA9_PANVG</name>
<dbReference type="AlphaFoldDB" id="A0A8T0SWA9"/>
<sequence>MTNVQSHAFIACRGCQALAFEIYEGFMKLAHQTFDEWGGGGGGGVIISEYNKRKTLHQTVHNLSPTDWYVLFLVFFFKCGIEVFVVQSTARTMSIWSAQSPR</sequence>
<evidence type="ECO:0000313" key="3">
    <source>
        <dbReference type="Proteomes" id="UP000823388"/>
    </source>
</evidence>
<proteinExistence type="predicted"/>
<keyword evidence="1" id="KW-1133">Transmembrane helix</keyword>
<organism evidence="2 3">
    <name type="scientific">Panicum virgatum</name>
    <name type="common">Blackwell switchgrass</name>
    <dbReference type="NCBI Taxonomy" id="38727"/>
    <lineage>
        <taxon>Eukaryota</taxon>
        <taxon>Viridiplantae</taxon>
        <taxon>Streptophyta</taxon>
        <taxon>Embryophyta</taxon>
        <taxon>Tracheophyta</taxon>
        <taxon>Spermatophyta</taxon>
        <taxon>Magnoliopsida</taxon>
        <taxon>Liliopsida</taxon>
        <taxon>Poales</taxon>
        <taxon>Poaceae</taxon>
        <taxon>PACMAD clade</taxon>
        <taxon>Panicoideae</taxon>
        <taxon>Panicodae</taxon>
        <taxon>Paniceae</taxon>
        <taxon>Panicinae</taxon>
        <taxon>Panicum</taxon>
        <taxon>Panicum sect. Hiantes</taxon>
    </lineage>
</organism>
<accession>A0A8T0SWA9</accession>
<evidence type="ECO:0000313" key="2">
    <source>
        <dbReference type="EMBL" id="KAG2601434.1"/>
    </source>
</evidence>
<protein>
    <submittedName>
        <fullName evidence="2">Uncharacterized protein</fullName>
    </submittedName>
</protein>
<keyword evidence="3" id="KW-1185">Reference proteome</keyword>
<keyword evidence="1" id="KW-0812">Transmembrane</keyword>
<keyword evidence="1" id="KW-0472">Membrane</keyword>